<evidence type="ECO:0008006" key="3">
    <source>
        <dbReference type="Google" id="ProtNLM"/>
    </source>
</evidence>
<dbReference type="OrthoDB" id="9814067at2"/>
<dbReference type="RefSeq" id="WP_143083396.1">
    <property type="nucleotide sequence ID" value="NZ_FOUB01000024.1"/>
</dbReference>
<dbReference type="EMBL" id="FOUB01000024">
    <property type="protein sequence ID" value="SFM34349.1"/>
    <property type="molecule type" value="Genomic_DNA"/>
</dbReference>
<dbReference type="Proteomes" id="UP000183287">
    <property type="component" value="Unassembled WGS sequence"/>
</dbReference>
<evidence type="ECO:0000313" key="1">
    <source>
        <dbReference type="EMBL" id="SFM34349.1"/>
    </source>
</evidence>
<organism evidence="1 2">
    <name type="scientific">Nitrosomonas communis</name>
    <dbReference type="NCBI Taxonomy" id="44574"/>
    <lineage>
        <taxon>Bacteria</taxon>
        <taxon>Pseudomonadati</taxon>
        <taxon>Pseudomonadota</taxon>
        <taxon>Betaproteobacteria</taxon>
        <taxon>Nitrosomonadales</taxon>
        <taxon>Nitrosomonadaceae</taxon>
        <taxon>Nitrosomonas</taxon>
    </lineage>
</organism>
<protein>
    <recommendedName>
        <fullName evidence="3">Transposase IS200-like domain-containing protein</fullName>
    </recommendedName>
</protein>
<dbReference type="GO" id="GO:0004803">
    <property type="term" value="F:transposase activity"/>
    <property type="evidence" value="ECO:0007669"/>
    <property type="project" value="InterPro"/>
</dbReference>
<gene>
    <name evidence="1" type="ORF">SAMN05421863_102446</name>
</gene>
<sequence length="68" mass="7929">MKAKPRKPNEVVELTRCHVADIDRERFLEIFRQIIEDFNSVCHVYCLMTNHYHSVAKPSGTVTAQILE</sequence>
<accession>A0A1I4Q2R5</accession>
<proteinExistence type="predicted"/>
<dbReference type="GO" id="GO:0003677">
    <property type="term" value="F:DNA binding"/>
    <property type="evidence" value="ECO:0007669"/>
    <property type="project" value="InterPro"/>
</dbReference>
<name>A0A1I4Q2R5_9PROT</name>
<dbReference type="InterPro" id="IPR036515">
    <property type="entry name" value="Transposase_17_sf"/>
</dbReference>
<reference evidence="2" key="1">
    <citation type="submission" date="2016-10" db="EMBL/GenBank/DDBJ databases">
        <authorList>
            <person name="Varghese N."/>
            <person name="Submissions S."/>
        </authorList>
    </citation>
    <scope>NUCLEOTIDE SEQUENCE [LARGE SCALE GENOMIC DNA]</scope>
    <source>
        <strain evidence="2">Nm44</strain>
    </source>
</reference>
<dbReference type="Gene3D" id="3.30.70.1290">
    <property type="entry name" value="Transposase IS200-like"/>
    <property type="match status" value="1"/>
</dbReference>
<evidence type="ECO:0000313" key="2">
    <source>
        <dbReference type="Proteomes" id="UP000183287"/>
    </source>
</evidence>
<dbReference type="SUPFAM" id="SSF143422">
    <property type="entry name" value="Transposase IS200-like"/>
    <property type="match status" value="1"/>
</dbReference>
<dbReference type="AlphaFoldDB" id="A0A1I4Q2R5"/>
<keyword evidence="2" id="KW-1185">Reference proteome</keyword>
<dbReference type="GO" id="GO:0006313">
    <property type="term" value="P:DNA transposition"/>
    <property type="evidence" value="ECO:0007669"/>
    <property type="project" value="InterPro"/>
</dbReference>